<evidence type="ECO:0000256" key="22">
    <source>
        <dbReference type="PROSITE-ProRule" id="PRU00023"/>
    </source>
</evidence>
<keyword evidence="10" id="KW-0007">Acetylation</keyword>
<dbReference type="InterPro" id="IPR018203">
    <property type="entry name" value="GDP_dissociation_inhibitor"/>
</dbReference>
<keyword evidence="14" id="KW-0539">Nucleus</keyword>
<dbReference type="PANTHER" id="PTHR11787:SF1">
    <property type="entry name" value="RAB GDP DISSOCIATION INHIBITOR BETA"/>
    <property type="match status" value="1"/>
</dbReference>
<evidence type="ECO:0000256" key="7">
    <source>
        <dbReference type="ARBA" id="ARBA00022490"/>
    </source>
</evidence>
<dbReference type="GO" id="GO:0005634">
    <property type="term" value="C:nucleus"/>
    <property type="evidence" value="ECO:0007669"/>
    <property type="project" value="UniProtKB-SubCell"/>
</dbReference>
<feature type="repeat" description="ANK" evidence="22">
    <location>
        <begin position="44"/>
        <end position="66"/>
    </location>
</feature>
<evidence type="ECO:0000313" key="24">
    <source>
        <dbReference type="Proteomes" id="UP001279410"/>
    </source>
</evidence>
<name>A0AAD3M600_LATJO</name>
<dbReference type="Pfam" id="PF12796">
    <property type="entry name" value="Ank_2"/>
    <property type="match status" value="3"/>
</dbReference>
<dbReference type="GO" id="GO:0016192">
    <property type="term" value="P:vesicle-mediated transport"/>
    <property type="evidence" value="ECO:0007669"/>
    <property type="project" value="TreeGrafter"/>
</dbReference>
<dbReference type="GO" id="GO:0005093">
    <property type="term" value="F:Rab GDP-dissociation inhibitor activity"/>
    <property type="evidence" value="ECO:0007669"/>
    <property type="project" value="InterPro"/>
</dbReference>
<keyword evidence="24" id="KW-1185">Reference proteome</keyword>
<dbReference type="Gene3D" id="3.50.50.60">
    <property type="entry name" value="FAD/NAD(P)-binding domain"/>
    <property type="match status" value="1"/>
</dbReference>
<dbReference type="Proteomes" id="UP001279410">
    <property type="component" value="Unassembled WGS sequence"/>
</dbReference>
<feature type="repeat" description="ANK" evidence="22">
    <location>
        <begin position="111"/>
        <end position="143"/>
    </location>
</feature>
<comment type="subunit">
    <text evidence="20">Interacts with RHOH. Interacts with the GDP-bound inactive forms of RAB3A, RAB3B, RAB3C, RAB5A, RAB5B, RAB5C, RAB8A, RAB8B, RAB10, RAB12, RAB35, and RAB43; binds RAB3D to a lesser extent. Interacts with DZIP1; this interaction negatively regulates the interaction of GDI2 with GDP-bound RAB8A.</text>
</comment>
<dbReference type="PROSITE" id="PS50088">
    <property type="entry name" value="ANK_REPEAT"/>
    <property type="match status" value="6"/>
</dbReference>
<dbReference type="Gene3D" id="1.25.40.20">
    <property type="entry name" value="Ankyrin repeat-containing domain"/>
    <property type="match status" value="3"/>
</dbReference>
<evidence type="ECO:0000256" key="21">
    <source>
        <dbReference type="ARBA" id="ARBA00067264"/>
    </source>
</evidence>
<dbReference type="FunFam" id="3.30.519.10:FF:000005">
    <property type="entry name" value="Rab GDP dissociation inhibitor"/>
    <property type="match status" value="1"/>
</dbReference>
<evidence type="ECO:0000256" key="20">
    <source>
        <dbReference type="ARBA" id="ARBA00066224"/>
    </source>
</evidence>
<evidence type="ECO:0000256" key="14">
    <source>
        <dbReference type="ARBA" id="ARBA00023242"/>
    </source>
</evidence>
<dbReference type="SUPFAM" id="SSF48403">
    <property type="entry name" value="Ankyrin repeat"/>
    <property type="match status" value="1"/>
</dbReference>
<comment type="subunit">
    <text evidence="19">Interacts with AARS; the interaction is direct.</text>
</comment>
<evidence type="ECO:0000256" key="9">
    <source>
        <dbReference type="ARBA" id="ARBA00022737"/>
    </source>
</evidence>
<keyword evidence="13" id="KW-0472">Membrane</keyword>
<keyword evidence="12 22" id="KW-0040">ANK repeat</keyword>
<evidence type="ECO:0000256" key="17">
    <source>
        <dbReference type="ARBA" id="ARBA00045960"/>
    </source>
</evidence>
<evidence type="ECO:0000256" key="8">
    <source>
        <dbReference type="ARBA" id="ARBA00022553"/>
    </source>
</evidence>
<dbReference type="Gene3D" id="1.10.405.10">
    <property type="entry name" value="Guanine Nucleotide Dissociation Inhibitor, domain 1"/>
    <property type="match status" value="1"/>
</dbReference>
<feature type="repeat" description="ANK" evidence="22">
    <location>
        <begin position="281"/>
        <end position="313"/>
    </location>
</feature>
<comment type="function">
    <text evidence="18">Required to prevent the misactivation of serine (Ser) with tRNA(Ala) by promoting the hydrolysis of Ser-mischarged tRNA(Ala), thereby playing a role in translational fidelity. Binds directly to the catalytic domain of AARS/AlaRS and captures Ser that is misactivated by AARS/AlaRS, preventing the charging of Ser adenylates to tRNA(Ala) and precluding Ser misincorporation in nascent peptides.</text>
</comment>
<gene>
    <name evidence="23" type="ORF">AKAME5_000209700</name>
</gene>
<dbReference type="SUPFAM" id="SSF51905">
    <property type="entry name" value="FAD/NAD(P)-binding domain"/>
    <property type="match status" value="2"/>
</dbReference>
<accession>A0AAD3M600</accession>
<dbReference type="GO" id="GO:0015031">
    <property type="term" value="P:protein transport"/>
    <property type="evidence" value="ECO:0007669"/>
    <property type="project" value="InterPro"/>
</dbReference>
<evidence type="ECO:0000313" key="23">
    <source>
        <dbReference type="EMBL" id="GLD48054.1"/>
    </source>
</evidence>
<dbReference type="PRINTS" id="PR00892">
    <property type="entry name" value="RABGDI"/>
</dbReference>
<feature type="repeat" description="ANK" evidence="22">
    <location>
        <begin position="212"/>
        <end position="234"/>
    </location>
</feature>
<evidence type="ECO:0000256" key="1">
    <source>
        <dbReference type="ARBA" id="ARBA00004123"/>
    </source>
</evidence>
<dbReference type="FunFam" id="3.50.50.60:FF:000232">
    <property type="entry name" value="Rab GDP dissociation inhibitor"/>
    <property type="match status" value="1"/>
</dbReference>
<dbReference type="GO" id="GO:0005794">
    <property type="term" value="C:Golgi apparatus"/>
    <property type="evidence" value="ECO:0007669"/>
    <property type="project" value="UniProtKB-SubCell"/>
</dbReference>
<keyword evidence="6" id="KW-0343">GTPase activation</keyword>
<evidence type="ECO:0000256" key="6">
    <source>
        <dbReference type="ARBA" id="ARBA00022468"/>
    </source>
</evidence>
<dbReference type="FunFam" id="3.50.50.60:FF:000158">
    <property type="entry name" value="Rab GDP dissociation inhibitor"/>
    <property type="match status" value="1"/>
</dbReference>
<dbReference type="PRINTS" id="PR01415">
    <property type="entry name" value="ANKYRIN"/>
</dbReference>
<dbReference type="PROSITE" id="PS50297">
    <property type="entry name" value="ANK_REP_REGION"/>
    <property type="match status" value="6"/>
</dbReference>
<evidence type="ECO:0000256" key="15">
    <source>
        <dbReference type="ARBA" id="ARBA00039162"/>
    </source>
</evidence>
<dbReference type="AlphaFoldDB" id="A0AAD3M600"/>
<organism evidence="23 24">
    <name type="scientific">Lates japonicus</name>
    <name type="common">Japanese lates</name>
    <dbReference type="NCBI Taxonomy" id="270547"/>
    <lineage>
        <taxon>Eukaryota</taxon>
        <taxon>Metazoa</taxon>
        <taxon>Chordata</taxon>
        <taxon>Craniata</taxon>
        <taxon>Vertebrata</taxon>
        <taxon>Euteleostomi</taxon>
        <taxon>Actinopterygii</taxon>
        <taxon>Neopterygii</taxon>
        <taxon>Teleostei</taxon>
        <taxon>Neoteleostei</taxon>
        <taxon>Acanthomorphata</taxon>
        <taxon>Carangaria</taxon>
        <taxon>Carangaria incertae sedis</taxon>
        <taxon>Centropomidae</taxon>
        <taxon>Lates</taxon>
    </lineage>
</organism>
<dbReference type="PRINTS" id="PR00891">
    <property type="entry name" value="RABGDIREP"/>
</dbReference>
<evidence type="ECO:0000256" key="13">
    <source>
        <dbReference type="ARBA" id="ARBA00023136"/>
    </source>
</evidence>
<dbReference type="FunFam" id="1.25.40.20:FF:000336">
    <property type="entry name" value="Ankyrin repeat domain-containing protein 16"/>
    <property type="match status" value="1"/>
</dbReference>
<evidence type="ECO:0000256" key="3">
    <source>
        <dbReference type="ARBA" id="ARBA00004496"/>
    </source>
</evidence>
<evidence type="ECO:0000256" key="4">
    <source>
        <dbReference type="ARBA" id="ARBA00004601"/>
    </source>
</evidence>
<comment type="function">
    <text evidence="17">GDP-dissociation inhibitor preventing the GDP to GTP exchange of most Rab proteins. By keeping these small GTPases in their inactive GDP-bound form regulates intracellular membrane trafficking. Negatively regulates protein transport to the cilium and ciliogenesis through the inhibition of RAB8A.</text>
</comment>
<comment type="caution">
    <text evidence="23">The sequence shown here is derived from an EMBL/GenBank/DDBJ whole genome shotgun (WGS) entry which is preliminary data.</text>
</comment>
<evidence type="ECO:0000256" key="19">
    <source>
        <dbReference type="ARBA" id="ARBA00062703"/>
    </source>
</evidence>
<dbReference type="Gene3D" id="3.30.519.10">
    <property type="entry name" value="Guanine Nucleotide Dissociation Inhibitor, domain 2"/>
    <property type="match status" value="1"/>
</dbReference>
<dbReference type="InterPro" id="IPR000806">
    <property type="entry name" value="RabGDI"/>
</dbReference>
<feature type="repeat" description="ANK" evidence="22">
    <location>
        <begin position="178"/>
        <end position="201"/>
    </location>
</feature>
<proteinExistence type="inferred from homology"/>
<dbReference type="GO" id="GO:0016020">
    <property type="term" value="C:membrane"/>
    <property type="evidence" value="ECO:0007669"/>
    <property type="project" value="UniProtKB-SubCell"/>
</dbReference>
<dbReference type="Pfam" id="PF00996">
    <property type="entry name" value="GDI"/>
    <property type="match status" value="1"/>
</dbReference>
<dbReference type="PANTHER" id="PTHR11787">
    <property type="entry name" value="RAB GDP-DISSOCIATION INHIBITOR"/>
    <property type="match status" value="1"/>
</dbReference>
<evidence type="ECO:0000256" key="16">
    <source>
        <dbReference type="ARBA" id="ARBA00043063"/>
    </source>
</evidence>
<dbReference type="FunFam" id="1.10.405.10:FF:000001">
    <property type="entry name" value="Rab GDP dissociation inhibitor"/>
    <property type="match status" value="1"/>
</dbReference>
<feature type="repeat" description="ANK" evidence="22">
    <location>
        <begin position="78"/>
        <end position="110"/>
    </location>
</feature>
<sequence>MDENHLKLLVKLTQDGQLSSLEKQITSGGSAALQTVSSKHFGRSGDTLLHYAARHGHLDIVEYLIKCVGMDVEVYNNDYKRPLHEAASMGHQACVSYLLREGAKVDSLKKADWTPLMMACTRRNLDVIQELLCYGADPALRNKDGWNSFHIACREGDPLVVQHLLLVAPDVWRTESKTHRTPLHTAAMHGCEEVVRILLERCGYTPDSKDSCGVTPLMDAVRNGHISVARLLLEEHQASLTAADKLGAQLVHQVAVTGQDEALRFLVQDLNVDVNQRATDIQLTALHYAAKEGHTSTVKTLLDLGAHLHVQDKKGRTALHMACIGQHAGAPDVEPQPLLVSTPAGLHFLSRYSGTEEKRFGKMNEEYDVIVLGTGLTECILSGIMSVKGKKVLHMDRNSYYGAESASITPLEDLYKRFSLPGNPPESMGKGRDWNVDLIPKFLMANGQLVRMLLITQVTRYLDFKVIEGSYVYKAGKIYKVPSTETEALSSSLMGLFEKRRFRKLLIFIANFDENDPKTMEGVDPHKTTMRAIFQKFSLDQEVMDFTGHSLALYRTDEYLDQPCIETINRIKLYSESLARYGKSPYLYPLYGLGELPQGFARLSAIYGGTYMLNKPIDEIVVENGKVVGVKSEGEIARCKQLICDPSYVMDRTKKVGQVIRVICILSHPIANTGGINSCQIIIPQNQVNRKHDIYVCMISFAHNVAAQGKYIAIASTTVETNDPEKEIKPALDLLEPIEQKFVSISDQYAPTDMGTDSQIFISRSYDATTHFETTCDDIKDIFRRMTGSEFDFAEMERGKQDIFGDAAE</sequence>
<dbReference type="EMBL" id="BRZM01000005">
    <property type="protein sequence ID" value="GLD48054.1"/>
    <property type="molecule type" value="Genomic_DNA"/>
</dbReference>
<comment type="subcellular location">
    <subcellularLocation>
        <location evidence="3">Cytoplasm</location>
    </subcellularLocation>
    <subcellularLocation>
        <location evidence="4">Golgi apparatus</location>
        <location evidence="4">trans-Golgi network</location>
    </subcellularLocation>
    <subcellularLocation>
        <location evidence="2">Membrane</location>
        <topology evidence="2">Peripheral membrane protein</topology>
    </subcellularLocation>
    <subcellularLocation>
        <location evidence="1">Nucleus</location>
    </subcellularLocation>
</comment>
<evidence type="ECO:0000256" key="18">
    <source>
        <dbReference type="ARBA" id="ARBA00053725"/>
    </source>
</evidence>
<reference evidence="23" key="1">
    <citation type="submission" date="2022-08" db="EMBL/GenBank/DDBJ databases">
        <title>Genome sequencing of akame (Lates japonicus).</title>
        <authorList>
            <person name="Hashiguchi Y."/>
            <person name="Takahashi H."/>
        </authorList>
    </citation>
    <scope>NUCLEOTIDE SEQUENCE</scope>
    <source>
        <strain evidence="23">Kochi</strain>
    </source>
</reference>
<evidence type="ECO:0000256" key="5">
    <source>
        <dbReference type="ARBA" id="ARBA00005593"/>
    </source>
</evidence>
<comment type="similarity">
    <text evidence="5">Belongs to the Rab GDI family.</text>
</comment>
<dbReference type="InterPro" id="IPR002110">
    <property type="entry name" value="Ankyrin_rpt"/>
</dbReference>
<keyword evidence="7" id="KW-0963">Cytoplasm</keyword>
<protein>
    <recommendedName>
        <fullName evidence="21">Ankyrin repeat domain-containing protein 16</fullName>
    </recommendedName>
    <alternativeName>
        <fullName evidence="16">Guanosine diphosphate dissociation inhibitor 2</fullName>
    </alternativeName>
    <alternativeName>
        <fullName evidence="15">Rab GDP dissociation inhibitor beta</fullName>
    </alternativeName>
</protein>
<evidence type="ECO:0000256" key="12">
    <source>
        <dbReference type="ARBA" id="ARBA00023043"/>
    </source>
</evidence>
<evidence type="ECO:0000256" key="11">
    <source>
        <dbReference type="ARBA" id="ARBA00023034"/>
    </source>
</evidence>
<dbReference type="Pfam" id="PF00023">
    <property type="entry name" value="Ank"/>
    <property type="match status" value="1"/>
</dbReference>
<evidence type="ECO:0000256" key="2">
    <source>
        <dbReference type="ARBA" id="ARBA00004170"/>
    </source>
</evidence>
<dbReference type="InterPro" id="IPR036188">
    <property type="entry name" value="FAD/NAD-bd_sf"/>
</dbReference>
<keyword evidence="8" id="KW-0597">Phosphoprotein</keyword>
<dbReference type="InterPro" id="IPR036770">
    <property type="entry name" value="Ankyrin_rpt-contain_sf"/>
</dbReference>
<dbReference type="GO" id="GO:0007264">
    <property type="term" value="P:small GTPase-mediated signal transduction"/>
    <property type="evidence" value="ECO:0007669"/>
    <property type="project" value="InterPro"/>
</dbReference>
<dbReference type="SMART" id="SM00248">
    <property type="entry name" value="ANK"/>
    <property type="match status" value="9"/>
</dbReference>
<keyword evidence="11" id="KW-0333">Golgi apparatus</keyword>
<evidence type="ECO:0000256" key="10">
    <source>
        <dbReference type="ARBA" id="ARBA00022990"/>
    </source>
</evidence>
<dbReference type="GO" id="GO:0005096">
    <property type="term" value="F:GTPase activator activity"/>
    <property type="evidence" value="ECO:0007669"/>
    <property type="project" value="UniProtKB-KW"/>
</dbReference>
<keyword evidence="9" id="KW-0677">Repeat</keyword>